<feature type="transmembrane region" description="Helical" evidence="9">
    <location>
        <begin position="100"/>
        <end position="123"/>
    </location>
</feature>
<feature type="transmembrane region" description="Helical" evidence="9">
    <location>
        <begin position="330"/>
        <end position="354"/>
    </location>
</feature>
<comment type="similarity">
    <text evidence="3">Belongs to the LptF/LptG family.</text>
</comment>
<dbReference type="OrthoDB" id="9776227at2"/>
<evidence type="ECO:0000256" key="9">
    <source>
        <dbReference type="SAM" id="Phobius"/>
    </source>
</evidence>
<evidence type="ECO:0000313" key="10">
    <source>
        <dbReference type="EMBL" id="TGG95228.1"/>
    </source>
</evidence>
<comment type="subcellular location">
    <subcellularLocation>
        <location evidence="2">Cell membrane</location>
        <topology evidence="2">Multi-pass membrane protein</topology>
    </subcellularLocation>
</comment>
<feature type="transmembrane region" description="Helical" evidence="9">
    <location>
        <begin position="64"/>
        <end position="88"/>
    </location>
</feature>
<proteinExistence type="inferred from homology"/>
<feature type="transmembrane region" description="Helical" evidence="9">
    <location>
        <begin position="307"/>
        <end position="324"/>
    </location>
</feature>
<evidence type="ECO:0000256" key="2">
    <source>
        <dbReference type="ARBA" id="ARBA00004651"/>
    </source>
</evidence>
<organism evidence="10 11">
    <name type="scientific">Natronospirillum operosum</name>
    <dbReference type="NCBI Taxonomy" id="2759953"/>
    <lineage>
        <taxon>Bacteria</taxon>
        <taxon>Pseudomonadati</taxon>
        <taxon>Pseudomonadota</taxon>
        <taxon>Gammaproteobacteria</taxon>
        <taxon>Oceanospirillales</taxon>
        <taxon>Natronospirillaceae</taxon>
        <taxon>Natronospirillum</taxon>
    </lineage>
</organism>
<feature type="transmembrane region" description="Helical" evidence="9">
    <location>
        <begin position="12"/>
        <end position="33"/>
    </location>
</feature>
<comment type="function">
    <text evidence="1">Part of the ABC transporter complex LptBFG involved in the translocation of lipopolysaccharide (LPS) from the inner membrane to the outer membrane.</text>
</comment>
<keyword evidence="5 9" id="KW-0812">Transmembrane</keyword>
<dbReference type="InterPro" id="IPR005495">
    <property type="entry name" value="LptG/LptF_permease"/>
</dbReference>
<dbReference type="RefSeq" id="WP_135480728.1">
    <property type="nucleotide sequence ID" value="NZ_SRMF01000001.1"/>
</dbReference>
<keyword evidence="4" id="KW-1003">Cell membrane</keyword>
<evidence type="ECO:0000256" key="5">
    <source>
        <dbReference type="ARBA" id="ARBA00022692"/>
    </source>
</evidence>
<feature type="transmembrane region" description="Helical" evidence="9">
    <location>
        <begin position="277"/>
        <end position="295"/>
    </location>
</feature>
<dbReference type="Proteomes" id="UP000297475">
    <property type="component" value="Unassembled WGS sequence"/>
</dbReference>
<evidence type="ECO:0000256" key="8">
    <source>
        <dbReference type="ARBA" id="ARBA00026081"/>
    </source>
</evidence>
<evidence type="ECO:0000313" key="11">
    <source>
        <dbReference type="Proteomes" id="UP000297475"/>
    </source>
</evidence>
<gene>
    <name evidence="10" type="primary">lptG</name>
    <name evidence="10" type="ORF">E4656_02065</name>
</gene>
<evidence type="ECO:0000256" key="3">
    <source>
        <dbReference type="ARBA" id="ARBA00007725"/>
    </source>
</evidence>
<comment type="subunit">
    <text evidence="8">Component of the lipopolysaccharide transport and assembly complex. The LptBFG transporter is composed of two ATP-binding proteins (LptB) and two transmembrane proteins (LptF and LptG).</text>
</comment>
<dbReference type="GO" id="GO:0015920">
    <property type="term" value="P:lipopolysaccharide transport"/>
    <property type="evidence" value="ECO:0007669"/>
    <property type="project" value="TreeGrafter"/>
</dbReference>
<evidence type="ECO:0000256" key="7">
    <source>
        <dbReference type="ARBA" id="ARBA00023136"/>
    </source>
</evidence>
<keyword evidence="6 9" id="KW-1133">Transmembrane helix</keyword>
<sequence>MNILSRYIFFRTLKSILIVFLLFGSLLGLLGYADELSRRGSETFTSYHVMVFTLMELPSEIYRYFFAFIVMVGTLVSVGGLAATSELTAIRATGLPASRLLATIMTPAVFAIGLLFVMGEVIAPQLRLEANLYRADFIGRDAGPDFGDWYQSGNQMVSVGQFITAQDARNVYIVTLNDQGNVDYTLSAAEVALQEEAWQLTDVVVTEWAGTDRENVSFRRYSEDTRTIAAPLSPEIIYNLGTRMRVLTLPQLYERLVFLQERAVADPVVALEFWSRLSAPLLTLAISLIGIAFVFGSTRSISIGMRIAMGVALALVLQIAQQFFGPAGLFIGLTPALATLFPVLMALGVGAWLLRRNM</sequence>
<keyword evidence="11" id="KW-1185">Reference proteome</keyword>
<dbReference type="PANTHER" id="PTHR33529">
    <property type="entry name" value="SLR0882 PROTEIN-RELATED"/>
    <property type="match status" value="1"/>
</dbReference>
<name>A0A4Z0WF34_9GAMM</name>
<evidence type="ECO:0000256" key="4">
    <source>
        <dbReference type="ARBA" id="ARBA00022475"/>
    </source>
</evidence>
<protein>
    <submittedName>
        <fullName evidence="10">LPS export ABC transporter permease LptG</fullName>
    </submittedName>
</protein>
<dbReference type="PANTHER" id="PTHR33529:SF2">
    <property type="entry name" value="LIPOPOLYSACCHARIDE EXPORT SYSTEM PERMEASE PROTEIN LPTG"/>
    <property type="match status" value="1"/>
</dbReference>
<dbReference type="AlphaFoldDB" id="A0A4Z0WF34"/>
<comment type="caution">
    <text evidence="10">The sequence shown here is derived from an EMBL/GenBank/DDBJ whole genome shotgun (WGS) entry which is preliminary data.</text>
</comment>
<dbReference type="GO" id="GO:0043190">
    <property type="term" value="C:ATP-binding cassette (ABC) transporter complex"/>
    <property type="evidence" value="ECO:0007669"/>
    <property type="project" value="TreeGrafter"/>
</dbReference>
<dbReference type="Pfam" id="PF03739">
    <property type="entry name" value="LptF_LptG"/>
    <property type="match status" value="1"/>
</dbReference>
<reference evidence="10 11" key="1">
    <citation type="submission" date="2019-04" db="EMBL/GenBank/DDBJ databases">
        <title>Natronospirillum operosus gen. nov., sp. nov., a haloalkaliphilic satellite isolated from decaying biomass of laboratory culture of cyanobacterium Geitlerinema sp. and proposal of Natronospirillaceae fam. nov. and Saccharospirillaceae fam. nov.</title>
        <authorList>
            <person name="Kevbrin V."/>
            <person name="Boltyanskaya Y."/>
            <person name="Koziaeva V."/>
            <person name="Grouzdev D.S."/>
            <person name="Park M."/>
            <person name="Cho J."/>
        </authorList>
    </citation>
    <scope>NUCLEOTIDE SEQUENCE [LARGE SCALE GENOMIC DNA]</scope>
    <source>
        <strain evidence="10 11">G-116</strain>
    </source>
</reference>
<evidence type="ECO:0000256" key="1">
    <source>
        <dbReference type="ARBA" id="ARBA00002265"/>
    </source>
</evidence>
<accession>A0A4Z0WF34</accession>
<dbReference type="EMBL" id="SRMF01000001">
    <property type="protein sequence ID" value="TGG95228.1"/>
    <property type="molecule type" value="Genomic_DNA"/>
</dbReference>
<keyword evidence="7 9" id="KW-0472">Membrane</keyword>
<evidence type="ECO:0000256" key="6">
    <source>
        <dbReference type="ARBA" id="ARBA00022989"/>
    </source>
</evidence>